<name>A0ABY7PDA6_9ACTN</name>
<evidence type="ECO:0000313" key="1">
    <source>
        <dbReference type="EMBL" id="WBO68362.1"/>
    </source>
</evidence>
<organism evidence="1 2">
    <name type="scientific">Streptomyces camelliae</name>
    <dbReference type="NCBI Taxonomy" id="3004093"/>
    <lineage>
        <taxon>Bacteria</taxon>
        <taxon>Bacillati</taxon>
        <taxon>Actinomycetota</taxon>
        <taxon>Actinomycetes</taxon>
        <taxon>Kitasatosporales</taxon>
        <taxon>Streptomycetaceae</taxon>
        <taxon>Streptomyces</taxon>
    </lineage>
</organism>
<proteinExistence type="predicted"/>
<sequence length="77" mass="8347">METTEVTGWETAVLAGGPADGTRMKVSGRPRVIQVTCPCKVEAASADGVRAEAVYVYRRDYHVTSEPLRYGFDIASP</sequence>
<gene>
    <name evidence="1" type="ORF">O1G22_38880</name>
</gene>
<dbReference type="RefSeq" id="WP_270085609.1">
    <property type="nucleotide sequence ID" value="NZ_CP115300.1"/>
</dbReference>
<accession>A0ABY7PDA6</accession>
<dbReference type="EMBL" id="CP115300">
    <property type="protein sequence ID" value="WBO68362.1"/>
    <property type="molecule type" value="Genomic_DNA"/>
</dbReference>
<protein>
    <submittedName>
        <fullName evidence="1">Uncharacterized protein</fullName>
    </submittedName>
</protein>
<keyword evidence="2" id="KW-1185">Reference proteome</keyword>
<dbReference type="Proteomes" id="UP001212326">
    <property type="component" value="Chromosome"/>
</dbReference>
<evidence type="ECO:0000313" key="2">
    <source>
        <dbReference type="Proteomes" id="UP001212326"/>
    </source>
</evidence>
<reference evidence="1 2" key="1">
    <citation type="submission" date="2022-12" db="EMBL/GenBank/DDBJ databases">
        <authorList>
            <person name="Mo P."/>
        </authorList>
    </citation>
    <scope>NUCLEOTIDE SEQUENCE [LARGE SCALE GENOMIC DNA]</scope>
    <source>
        <strain evidence="1 2">HUAS 2-6</strain>
    </source>
</reference>